<dbReference type="InterPro" id="IPR010799">
    <property type="entry name" value="MlrC_C"/>
</dbReference>
<feature type="domain" description="Microcystin LR degradation protein MlrC C-terminal" evidence="2">
    <location>
        <begin position="300"/>
        <end position="482"/>
    </location>
</feature>
<feature type="domain" description="Microcystin LR degradation protein MlrC N-terminal" evidence="3">
    <location>
        <begin position="3"/>
        <end position="290"/>
    </location>
</feature>
<keyword evidence="1" id="KW-0482">Metalloprotease</keyword>
<name>A0A5J6N1K0_9PROT</name>
<keyword evidence="5" id="KW-1185">Reference proteome</keyword>
<dbReference type="InterPro" id="IPR015995">
    <property type="entry name" value="MlrC_N"/>
</dbReference>
<proteinExistence type="inferred from homology"/>
<organism evidence="4 5">
    <name type="scientific">Hypericibacter adhaerens</name>
    <dbReference type="NCBI Taxonomy" id="2602016"/>
    <lineage>
        <taxon>Bacteria</taxon>
        <taxon>Pseudomonadati</taxon>
        <taxon>Pseudomonadota</taxon>
        <taxon>Alphaproteobacteria</taxon>
        <taxon>Rhodospirillales</taxon>
        <taxon>Dongiaceae</taxon>
        <taxon>Hypericibacter</taxon>
    </lineage>
</organism>
<gene>
    <name evidence="4" type="ORF">FRZ61_23810</name>
</gene>
<dbReference type="GO" id="GO:0006508">
    <property type="term" value="P:proteolysis"/>
    <property type="evidence" value="ECO:0007669"/>
    <property type="project" value="UniProtKB-KW"/>
</dbReference>
<keyword evidence="1" id="KW-0378">Hydrolase</keyword>
<dbReference type="Pfam" id="PF07171">
    <property type="entry name" value="MlrC_C"/>
    <property type="match status" value="1"/>
</dbReference>
<sequence>MNRLAVARLWHEGNSFSPVPTPLARFRAREWVEGDEALSFYRGTATEMGAAAAFADARTDWQVTVLLCAAAPPGGPVPHDDYLTIRDRILAGLARGPWDAVYLSLHGALVTDREPAPELDLLRRVRAAIGRSPLAVSYDLHANLGPVHLEASDLAAGYKTYPHIDMAETAAKLLDGMTSPATGASRPDKALAKVPFILPSFNMRTTDGPMAEIAAEARTLAARPGLFDISVFGGFAYGDTPFAGPSVMVHGRTAAEPADAIADRLARALTAQAERFYVTLPTAADAIATALAEPAGTVALLDPADNPLSGGIGDTPGLLRALLERKAEGKPGRAVLFAFFWDPGLVAQAHRAGIGARLPVRLGARLTDRFGPAIEGTALVKRLTDGRFRNRGPMEHGLPVALGPTALLEIDGIEVIVTDSCQTPNDPAYFDLHGVDLARVRLLAVKAKNHFRAAFAPLCRRILDVDLPGPAALDLRHLDFRHAPAGLRRSRLPAQP</sequence>
<evidence type="ECO:0000256" key="1">
    <source>
        <dbReference type="PIRNR" id="PIRNR012702"/>
    </source>
</evidence>
<dbReference type="InterPro" id="IPR009197">
    <property type="entry name" value="MlrC"/>
</dbReference>
<dbReference type="OrthoDB" id="9782658at2"/>
<comment type="similarity">
    <text evidence="1">Belongs to the peptidase M81 family.</text>
</comment>
<evidence type="ECO:0000259" key="3">
    <source>
        <dbReference type="Pfam" id="PF07364"/>
    </source>
</evidence>
<keyword evidence="1" id="KW-0645">Protease</keyword>
<dbReference type="RefSeq" id="WP_151117888.1">
    <property type="nucleotide sequence ID" value="NZ_CP042582.1"/>
</dbReference>
<reference evidence="4 5" key="1">
    <citation type="submission" date="2019-08" db="EMBL/GenBank/DDBJ databases">
        <title>Hyperibacter terrae gen. nov., sp. nov. and Hyperibacter viscosus sp. nov., two new members in the family Rhodospirillaceae isolated from the rhizosphere of Hypericum perforatum.</title>
        <authorList>
            <person name="Noviana Z."/>
        </authorList>
    </citation>
    <scope>NUCLEOTIDE SEQUENCE [LARGE SCALE GENOMIC DNA]</scope>
    <source>
        <strain evidence="4 5">R5959</strain>
    </source>
</reference>
<dbReference type="KEGG" id="hadh:FRZ61_23810"/>
<comment type="function">
    <text evidence="1">Involved in peptidolytic degradation of cyclic heptapeptide hepatotoxin microcystin (MC).</text>
</comment>
<dbReference type="Proteomes" id="UP000325797">
    <property type="component" value="Chromosome"/>
</dbReference>
<dbReference type="AlphaFoldDB" id="A0A5J6N1K0"/>
<evidence type="ECO:0000313" key="4">
    <source>
        <dbReference type="EMBL" id="QEX22450.1"/>
    </source>
</evidence>
<dbReference type="GO" id="GO:0046872">
    <property type="term" value="F:metal ion binding"/>
    <property type="evidence" value="ECO:0007669"/>
    <property type="project" value="UniProtKB-KW"/>
</dbReference>
<dbReference type="EMBL" id="CP042582">
    <property type="protein sequence ID" value="QEX22450.1"/>
    <property type="molecule type" value="Genomic_DNA"/>
</dbReference>
<accession>A0A5J6N1K0</accession>
<protein>
    <recommendedName>
        <fullName evidence="1">Microcystinase C</fullName>
        <shortName evidence="1">MlrC</shortName>
    </recommendedName>
</protein>
<evidence type="ECO:0000259" key="2">
    <source>
        <dbReference type="Pfam" id="PF07171"/>
    </source>
</evidence>
<dbReference type="GO" id="GO:0008237">
    <property type="term" value="F:metallopeptidase activity"/>
    <property type="evidence" value="ECO:0007669"/>
    <property type="project" value="UniProtKB-KW"/>
</dbReference>
<keyword evidence="1" id="KW-0479">Metal-binding</keyword>
<dbReference type="PIRSF" id="PIRSF012702">
    <property type="entry name" value="UCP012702"/>
    <property type="match status" value="1"/>
</dbReference>
<dbReference type="Pfam" id="PF07364">
    <property type="entry name" value="DUF1485"/>
    <property type="match status" value="1"/>
</dbReference>
<evidence type="ECO:0000313" key="5">
    <source>
        <dbReference type="Proteomes" id="UP000325797"/>
    </source>
</evidence>
<comment type="cofactor">
    <cofactor evidence="1">
        <name>Zn(2+)</name>
        <dbReference type="ChEBI" id="CHEBI:29105"/>
    </cofactor>
    <text evidence="1">Binds 1 zinc ion per subunit.</text>
</comment>